<evidence type="ECO:0000313" key="3">
    <source>
        <dbReference type="Proteomes" id="UP000004816"/>
    </source>
</evidence>
<dbReference type="SUPFAM" id="SSF53067">
    <property type="entry name" value="Actin-like ATPase domain"/>
    <property type="match status" value="2"/>
</dbReference>
<feature type="domain" description="Ppx/GppA phosphatase N-terminal" evidence="1">
    <location>
        <begin position="21"/>
        <end position="305"/>
    </location>
</feature>
<dbReference type="InterPro" id="IPR003695">
    <property type="entry name" value="Ppx_GppA_N"/>
</dbReference>
<keyword evidence="3" id="KW-1185">Reference proteome</keyword>
<dbReference type="GO" id="GO:0016462">
    <property type="term" value="F:pyrophosphatase activity"/>
    <property type="evidence" value="ECO:0007669"/>
    <property type="project" value="TreeGrafter"/>
</dbReference>
<dbReference type="Gene3D" id="3.30.420.150">
    <property type="entry name" value="Exopolyphosphatase. Domain 2"/>
    <property type="match status" value="1"/>
</dbReference>
<dbReference type="Pfam" id="PF02541">
    <property type="entry name" value="Ppx-GppA"/>
    <property type="match status" value="1"/>
</dbReference>
<name>E5XTF4_SEGRC</name>
<dbReference type="eggNOG" id="COG0248">
    <property type="taxonomic scope" value="Bacteria"/>
</dbReference>
<comment type="caution">
    <text evidence="2">The sequence shown here is derived from an EMBL/GenBank/DDBJ whole genome shotgun (WGS) entry which is preliminary data.</text>
</comment>
<evidence type="ECO:0000313" key="2">
    <source>
        <dbReference type="EMBL" id="EFV12366.2"/>
    </source>
</evidence>
<protein>
    <recommendedName>
        <fullName evidence="1">Ppx/GppA phosphatase N-terminal domain-containing protein</fullName>
    </recommendedName>
</protein>
<dbReference type="InterPro" id="IPR043129">
    <property type="entry name" value="ATPase_NBD"/>
</dbReference>
<proteinExistence type="predicted"/>
<dbReference type="EMBL" id="ACZI02000002">
    <property type="protein sequence ID" value="EFV12366.2"/>
    <property type="molecule type" value="Genomic_DNA"/>
</dbReference>
<sequence length="308" mass="31542">MLGAVDCGTNSLRLLIGEVGPDGVRVVRRETRIVGLGRGVDKTGRIAAESMERSLAALADYAGLMREAGVESAAMVATSASRDARNADEFLDRARAVLGGVCPDPDVRVISGREEAQLSFVGATGGIAAPGPYVVVDVGGGSTELAVGSASEAAGTVSLAMGCVRLTERFVSADPPAEADLAGARAYARDLLHANEPAGLTQVRTAVAVAGTALTVAAIALGHTALEPGLLSRERVSVSQVVTTAGLLSSMTLAERTALGPMDPGRAQVIPCGAWILAEVGLYLRERAGITEFLVREEDILDGVLLGL</sequence>
<dbReference type="PANTHER" id="PTHR30005">
    <property type="entry name" value="EXOPOLYPHOSPHATASE"/>
    <property type="match status" value="1"/>
</dbReference>
<dbReference type="Proteomes" id="UP000004816">
    <property type="component" value="Unassembled WGS sequence"/>
</dbReference>
<evidence type="ECO:0000259" key="1">
    <source>
        <dbReference type="Pfam" id="PF02541"/>
    </source>
</evidence>
<organism evidence="2 3">
    <name type="scientific">Segniliparus rugosus (strain ATCC BAA-974 / DSM 45345 / CCUG 50838 / CIP 108380 / JCM 13579 / CDC 945)</name>
    <dbReference type="NCBI Taxonomy" id="679197"/>
    <lineage>
        <taxon>Bacteria</taxon>
        <taxon>Bacillati</taxon>
        <taxon>Actinomycetota</taxon>
        <taxon>Actinomycetes</taxon>
        <taxon>Mycobacteriales</taxon>
        <taxon>Segniliparaceae</taxon>
        <taxon>Segniliparus</taxon>
    </lineage>
</organism>
<dbReference type="PANTHER" id="PTHR30005:SF13">
    <property type="entry name" value="EXOPOLYPHOSPHATASE 2"/>
    <property type="match status" value="1"/>
</dbReference>
<dbReference type="AlphaFoldDB" id="E5XTF4"/>
<accession>E5XTF4</accession>
<gene>
    <name evidence="2" type="ORF">HMPREF9336_02776</name>
</gene>
<dbReference type="InterPro" id="IPR050273">
    <property type="entry name" value="GppA/Ppx_hydrolase"/>
</dbReference>
<dbReference type="CDD" id="cd24054">
    <property type="entry name" value="ASKHA_NBD_AaPPX-GppA_MtPPX2-like"/>
    <property type="match status" value="1"/>
</dbReference>
<dbReference type="STRING" id="679197.HMPREF9336_02776"/>
<dbReference type="Gene3D" id="3.30.420.40">
    <property type="match status" value="1"/>
</dbReference>
<reference evidence="2 3" key="1">
    <citation type="journal article" date="2011" name="Stand. Genomic Sci.">
        <title>High quality draft genome sequence of Segniliparus rugosus CDC 945(T)= (ATCC BAA-974(T)).</title>
        <authorList>
            <person name="Earl A.M."/>
            <person name="Desjardins C.A."/>
            <person name="Fitzgerald M.G."/>
            <person name="Arachchi H.M."/>
            <person name="Zeng Q."/>
            <person name="Mehta T."/>
            <person name="Griggs A."/>
            <person name="Birren B.W."/>
            <person name="Toney N.C."/>
            <person name="Carr J."/>
            <person name="Posey J."/>
            <person name="Butler W.R."/>
        </authorList>
    </citation>
    <scope>NUCLEOTIDE SEQUENCE [LARGE SCALE GENOMIC DNA]</scope>
    <source>
        <strain evidence="3">ATCC BAA-974 / DSM 45345 / CCUG 50838 / CIP 108380 / JCM 13579 / CDC 945</strain>
    </source>
</reference>
<dbReference type="HOGENOM" id="CLU_025908_1_2_11"/>